<dbReference type="CDD" id="cd18186">
    <property type="entry name" value="BTB_POZ_ZBTB_KLHL-like"/>
    <property type="match status" value="1"/>
</dbReference>
<dbReference type="Gene3D" id="3.30.710.10">
    <property type="entry name" value="Potassium Channel Kv1.1, Chain A"/>
    <property type="match status" value="1"/>
</dbReference>
<name>A0A2U7UFQ8_9VIRU</name>
<organism evidence="2">
    <name type="scientific">Pandoravirus macleodensis</name>
    <dbReference type="NCBI Taxonomy" id="2107707"/>
    <lineage>
        <taxon>Viruses</taxon>
        <taxon>Pandoravirus</taxon>
    </lineage>
</organism>
<protein>
    <submittedName>
        <fullName evidence="2">BTB domain containing protein</fullName>
    </submittedName>
</protein>
<dbReference type="InterPro" id="IPR000210">
    <property type="entry name" value="BTB/POZ_dom"/>
</dbReference>
<dbReference type="Proteomes" id="UP000249758">
    <property type="component" value="Segment"/>
</dbReference>
<dbReference type="GeneID" id="36841783"/>
<evidence type="ECO:0000313" key="2">
    <source>
        <dbReference type="EMBL" id="AVK77328.1"/>
    </source>
</evidence>
<dbReference type="EMBL" id="MG011691">
    <property type="protein sequence ID" value="AVK77328.1"/>
    <property type="molecule type" value="Genomic_DNA"/>
</dbReference>
<proteinExistence type="predicted"/>
<sequence length="405" mass="44644">MSDSDDDDNDDYGFRPHMPSASLASVRRVHCDCVIRVSGTKAAPDGVIEAHRAVLARAAYFAALFDHTDPDHIQERDGEGKRVFRLVYTTTVPFSCESLTFLIQCLYIPSYVDRIETCDDPVDVVQASLFLGMPAAYTAALIEAVFVRLLTQTAKNPGADATAQLGAFVLHLLASDIEPSVKKSTVERTLGMLNEGDREMLSARRADLMPIPYYHPTNVVGDVTVDEDGRRWRRLCIAIDNIDPKGASSITWQGLVFGAKYRFTNYDREPLLSVVVSCAPQGETLGAWPWGADAPDGAIDVEARPLRLKVLAYHPTYGSSAKSHIYADMSTYKRPSDRDNKRAAHEASLPKGTYLVPFAVSRTSHSTMARRNTLEAFLTKYEHGSPAVRSLVACEVVIEVQEIDS</sequence>
<evidence type="ECO:0000259" key="1">
    <source>
        <dbReference type="PROSITE" id="PS50097"/>
    </source>
</evidence>
<dbReference type="KEGG" id="vg:36841783"/>
<dbReference type="PROSITE" id="PS50097">
    <property type="entry name" value="BTB"/>
    <property type="match status" value="1"/>
</dbReference>
<dbReference type="InterPro" id="IPR011333">
    <property type="entry name" value="SKP1/BTB/POZ_sf"/>
</dbReference>
<gene>
    <name evidence="2" type="ORF">pmac_cds_640</name>
</gene>
<accession>A0A2U7UFQ8</accession>
<reference evidence="2" key="1">
    <citation type="journal article" date="2018" name="Nat. Commun.">
        <title>Diversity and evolution of the emerging Pandoraviridae family.</title>
        <authorList>
            <person name="Legendre M."/>
            <person name="Fabre E."/>
            <person name="Poirot O."/>
            <person name="Jeudy S."/>
            <person name="Lartigue A."/>
            <person name="Alempic J.M."/>
            <person name="Beucher L."/>
            <person name="Philippe N."/>
            <person name="Bertaux L."/>
            <person name="Christo-Foroux E."/>
            <person name="Labadie K."/>
            <person name="Coute Y."/>
            <person name="Abergel C."/>
            <person name="Claverie J.M."/>
        </authorList>
    </citation>
    <scope>NUCLEOTIDE SEQUENCE [LARGE SCALE GENOMIC DNA]</scope>
    <source>
        <strain evidence="2">Macleodensis</strain>
    </source>
</reference>
<dbReference type="RefSeq" id="YP_009481324.1">
    <property type="nucleotide sequence ID" value="NC_037665.1"/>
</dbReference>
<feature type="domain" description="BTB" evidence="1">
    <location>
        <begin position="31"/>
        <end position="107"/>
    </location>
</feature>